<dbReference type="Proteomes" id="UP000006039">
    <property type="component" value="Unassembled WGS sequence"/>
</dbReference>
<gene>
    <name evidence="11" type="primary">20340752</name>
    <name evidence="7" type="synonym">ALG13</name>
    <name evidence="10" type="ORF">GGTG_00294</name>
</gene>
<name>J3NGA2_GAET3</name>
<keyword evidence="12" id="KW-1185">Reference proteome</keyword>
<comment type="function">
    <text evidence="4 7">Involved in protein N-glycosylation. Essential for the second step of the dolichol-linked oligosaccharide pathway.</text>
</comment>
<accession>J3NGA2</accession>
<evidence type="ECO:0000256" key="8">
    <source>
        <dbReference type="SAM" id="MobiDB-lite"/>
    </source>
</evidence>
<dbReference type="PANTHER" id="PTHR47043:SF1">
    <property type="entry name" value="UDP-N-ACETYLGLUCOSAMINE TRANSFERASE SUBUNIT ALG13"/>
    <property type="match status" value="1"/>
</dbReference>
<keyword evidence="7" id="KW-0328">Glycosyltransferase</keyword>
<feature type="compositionally biased region" description="Polar residues" evidence="8">
    <location>
        <begin position="86"/>
        <end position="106"/>
    </location>
</feature>
<evidence type="ECO:0000256" key="2">
    <source>
        <dbReference type="ARBA" id="ARBA00012614"/>
    </source>
</evidence>
<keyword evidence="7" id="KW-0256">Endoplasmic reticulum</keyword>
<dbReference type="GO" id="GO:0043541">
    <property type="term" value="C:UDP-N-acetylglucosamine transferase complex"/>
    <property type="evidence" value="ECO:0007669"/>
    <property type="project" value="TreeGrafter"/>
</dbReference>
<dbReference type="eggNOG" id="KOG3349">
    <property type="taxonomic scope" value="Eukaryota"/>
</dbReference>
<dbReference type="OrthoDB" id="20273at2759"/>
<dbReference type="PANTHER" id="PTHR47043">
    <property type="entry name" value="UDP-N-ACETYLGLUCOSAMINE TRANSFERASE SUBUNIT ALG13"/>
    <property type="match status" value="1"/>
</dbReference>
<reference evidence="10" key="2">
    <citation type="submission" date="2010-07" db="EMBL/GenBank/DDBJ databases">
        <authorList>
            <consortium name="The Broad Institute Genome Sequencing Platform"/>
            <consortium name="Broad Institute Genome Sequencing Center for Infectious Disease"/>
            <person name="Ma L.-J."/>
            <person name="Dead R."/>
            <person name="Young S."/>
            <person name="Zeng Q."/>
            <person name="Koehrsen M."/>
            <person name="Alvarado L."/>
            <person name="Berlin A."/>
            <person name="Chapman S.B."/>
            <person name="Chen Z."/>
            <person name="Freedman E."/>
            <person name="Gellesch M."/>
            <person name="Goldberg J."/>
            <person name="Griggs A."/>
            <person name="Gujja S."/>
            <person name="Heilman E.R."/>
            <person name="Heiman D."/>
            <person name="Hepburn T."/>
            <person name="Howarth C."/>
            <person name="Jen D."/>
            <person name="Larson L."/>
            <person name="Mehta T."/>
            <person name="Neiman D."/>
            <person name="Pearson M."/>
            <person name="Roberts A."/>
            <person name="Saif S."/>
            <person name="Shea T."/>
            <person name="Shenoy N."/>
            <person name="Sisk P."/>
            <person name="Stolte C."/>
            <person name="Sykes S."/>
            <person name="Walk T."/>
            <person name="White J."/>
            <person name="Yandava C."/>
            <person name="Haas B."/>
            <person name="Nusbaum C."/>
            <person name="Birren B."/>
        </authorList>
    </citation>
    <scope>NUCLEOTIDE SEQUENCE</scope>
    <source>
        <strain evidence="10">R3-111a-1</strain>
    </source>
</reference>
<dbReference type="GO" id="GO:0006488">
    <property type="term" value="P:dolichol-linked oligosaccharide biosynthetic process"/>
    <property type="evidence" value="ECO:0007669"/>
    <property type="project" value="TreeGrafter"/>
</dbReference>
<dbReference type="GeneID" id="20340752"/>
<reference evidence="12" key="1">
    <citation type="submission" date="2010-07" db="EMBL/GenBank/DDBJ databases">
        <title>The genome sequence of Gaeumannomyces graminis var. tritici strain R3-111a-1.</title>
        <authorList>
            <consortium name="The Broad Institute Genome Sequencing Platform"/>
            <person name="Ma L.-J."/>
            <person name="Dead R."/>
            <person name="Young S."/>
            <person name="Zeng Q."/>
            <person name="Koehrsen M."/>
            <person name="Alvarado L."/>
            <person name="Berlin A."/>
            <person name="Chapman S.B."/>
            <person name="Chen Z."/>
            <person name="Freedman E."/>
            <person name="Gellesch M."/>
            <person name="Goldberg J."/>
            <person name="Griggs A."/>
            <person name="Gujja S."/>
            <person name="Heilman E.R."/>
            <person name="Heiman D."/>
            <person name="Hepburn T."/>
            <person name="Howarth C."/>
            <person name="Jen D."/>
            <person name="Larson L."/>
            <person name="Mehta T."/>
            <person name="Neiman D."/>
            <person name="Pearson M."/>
            <person name="Roberts A."/>
            <person name="Saif S."/>
            <person name="Shea T."/>
            <person name="Shenoy N."/>
            <person name="Sisk P."/>
            <person name="Stolte C."/>
            <person name="Sykes S."/>
            <person name="Walk T."/>
            <person name="White J."/>
            <person name="Yandava C."/>
            <person name="Haas B."/>
            <person name="Nusbaum C."/>
            <person name="Birren B."/>
        </authorList>
    </citation>
    <scope>NUCLEOTIDE SEQUENCE [LARGE SCALE GENOMIC DNA]</scope>
    <source>
        <strain evidence="12">R3-111a-1</strain>
    </source>
</reference>
<dbReference type="InterPro" id="IPR052474">
    <property type="entry name" value="UDP-GlcNAc_transferase"/>
</dbReference>
<dbReference type="EnsemblFungi" id="EJT80292">
    <property type="protein sequence ID" value="EJT80292"/>
    <property type="gene ID" value="GGTG_00294"/>
</dbReference>
<dbReference type="EC" id="2.4.1.141" evidence="2 7"/>
<evidence type="ECO:0000256" key="4">
    <source>
        <dbReference type="ARBA" id="ARBA00024804"/>
    </source>
</evidence>
<protein>
    <recommendedName>
        <fullName evidence="3 7">UDP-N-acetylglucosamine transferase subunit ALG13</fullName>
        <ecNumber evidence="2 7">2.4.1.141</ecNumber>
    </recommendedName>
    <alternativeName>
        <fullName evidence="5 7">Asparagine-linked glycosylation protein 13</fullName>
    </alternativeName>
</protein>
<comment type="catalytic activity">
    <reaction evidence="6">
        <text>an N-acetyl-alpha-D-glucosaminyl-diphospho-di-trans,poly-cis-dolichol + UDP-N-acetyl-alpha-D-glucosamine = an N,N'-diacetylchitobiosyl-diphospho-di-trans,poly-cis-dolichol + UDP + H(+)</text>
        <dbReference type="Rhea" id="RHEA:23380"/>
        <dbReference type="Rhea" id="RHEA-COMP:19507"/>
        <dbReference type="Rhea" id="RHEA-COMP:19510"/>
        <dbReference type="ChEBI" id="CHEBI:15378"/>
        <dbReference type="ChEBI" id="CHEBI:57269"/>
        <dbReference type="ChEBI" id="CHEBI:57705"/>
        <dbReference type="ChEBI" id="CHEBI:58223"/>
        <dbReference type="ChEBI" id="CHEBI:58427"/>
        <dbReference type="EC" id="2.4.1.141"/>
    </reaction>
</comment>
<comment type="similarity">
    <text evidence="7">Belongs to the glycosyltransferase 28 family.</text>
</comment>
<evidence type="ECO:0000313" key="10">
    <source>
        <dbReference type="EMBL" id="EJT80292.1"/>
    </source>
</evidence>
<comment type="subunit">
    <text evidence="1 7">Heterodimer with ALG14 to form a functional enzyme.</text>
</comment>
<comment type="subcellular location">
    <subcellularLocation>
        <location evidence="7">Endoplasmic reticulum</location>
    </subcellularLocation>
</comment>
<dbReference type="RefSeq" id="XP_009216301.1">
    <property type="nucleotide sequence ID" value="XM_009218037.1"/>
</dbReference>
<evidence type="ECO:0000259" key="9">
    <source>
        <dbReference type="Pfam" id="PF04101"/>
    </source>
</evidence>
<organism evidence="10">
    <name type="scientific">Gaeumannomyces tritici (strain R3-111a-1)</name>
    <name type="common">Wheat and barley take-all root rot fungus</name>
    <name type="synonym">Gaeumannomyces graminis var. tritici</name>
    <dbReference type="NCBI Taxonomy" id="644352"/>
    <lineage>
        <taxon>Eukaryota</taxon>
        <taxon>Fungi</taxon>
        <taxon>Dikarya</taxon>
        <taxon>Ascomycota</taxon>
        <taxon>Pezizomycotina</taxon>
        <taxon>Sordariomycetes</taxon>
        <taxon>Sordariomycetidae</taxon>
        <taxon>Magnaporthales</taxon>
        <taxon>Magnaporthaceae</taxon>
        <taxon>Gaeumannomyces</taxon>
    </lineage>
</organism>
<evidence type="ECO:0000256" key="7">
    <source>
        <dbReference type="RuleBase" id="RU362128"/>
    </source>
</evidence>
<sequence length="394" mass="43743">MDERSDGGLKTTPTDQKIERVRSNCGLKRRIADQGHHFALAFNICRSKLQRLDAIERDKREARAPHTIHQFDHEPLSGLSGHFAASSPQPQHRYSSCPTTDGDTGTSPVVRSPSPHSHMATVRPHQRTTQDSEPAEPNKKRKRADTFLGRMQEEFVLPSVATPHAERLTPNLPRRAFVTVGATASFRPLLAEILRPSFLSWMMQYGFDDIQVQCGPDLAWFQSMVDQLDIDLGNLKISCFRYTTSMRDFIIRCRPVEGVSNAGVVVCHAGAGTVIDVSRCSVPFVIVPNEDLLDNHQVELANYLDGEQWGVSAKPKGLAEAIMRAHVQAYAGGMFPLAPDLAHLDLNGESDSTVFPMPPHKRITLLDWMARSCYPEQGEYGTRSRESHAASPAA</sequence>
<feature type="region of interest" description="Disordered" evidence="8">
    <location>
        <begin position="72"/>
        <end position="141"/>
    </location>
</feature>
<evidence type="ECO:0000256" key="5">
    <source>
        <dbReference type="ARBA" id="ARBA00032061"/>
    </source>
</evidence>
<evidence type="ECO:0000256" key="6">
    <source>
        <dbReference type="ARBA" id="ARBA00048184"/>
    </source>
</evidence>
<dbReference type="STRING" id="644352.J3NGA2"/>
<dbReference type="InterPro" id="IPR007235">
    <property type="entry name" value="Glyco_trans_28_C"/>
</dbReference>
<evidence type="ECO:0000256" key="3">
    <source>
        <dbReference type="ARBA" id="ARBA00017468"/>
    </source>
</evidence>
<feature type="compositionally biased region" description="Low complexity" evidence="8">
    <location>
        <begin position="107"/>
        <end position="118"/>
    </location>
</feature>
<dbReference type="EMBL" id="GL385395">
    <property type="protein sequence ID" value="EJT80292.1"/>
    <property type="molecule type" value="Genomic_DNA"/>
</dbReference>
<reference evidence="11" key="5">
    <citation type="submission" date="2018-04" db="UniProtKB">
        <authorList>
            <consortium name="EnsemblFungi"/>
        </authorList>
    </citation>
    <scope>IDENTIFICATION</scope>
    <source>
        <strain evidence="11">R3-111a-1</strain>
    </source>
</reference>
<dbReference type="HOGENOM" id="CLU_700284_0_0_1"/>
<dbReference type="AlphaFoldDB" id="J3NGA2"/>
<dbReference type="Pfam" id="PF04101">
    <property type="entry name" value="Glyco_tran_28_C"/>
    <property type="match status" value="1"/>
</dbReference>
<dbReference type="SUPFAM" id="SSF53756">
    <property type="entry name" value="UDP-Glycosyltransferase/glycogen phosphorylase"/>
    <property type="match status" value="1"/>
</dbReference>
<evidence type="ECO:0000256" key="1">
    <source>
        <dbReference type="ARBA" id="ARBA00011198"/>
    </source>
</evidence>
<reference evidence="11" key="4">
    <citation type="journal article" date="2015" name="G3 (Bethesda)">
        <title>Genome sequences of three phytopathogenic species of the Magnaporthaceae family of fungi.</title>
        <authorList>
            <person name="Okagaki L.H."/>
            <person name="Nunes C.C."/>
            <person name="Sailsbery J."/>
            <person name="Clay B."/>
            <person name="Brown D."/>
            <person name="John T."/>
            <person name="Oh Y."/>
            <person name="Young N."/>
            <person name="Fitzgerald M."/>
            <person name="Haas B.J."/>
            <person name="Zeng Q."/>
            <person name="Young S."/>
            <person name="Adiconis X."/>
            <person name="Fan L."/>
            <person name="Levin J.Z."/>
            <person name="Mitchell T.K."/>
            <person name="Okubara P.A."/>
            <person name="Farman M.L."/>
            <person name="Kohn L.M."/>
            <person name="Birren B."/>
            <person name="Ma L.-J."/>
            <person name="Dean R.A."/>
        </authorList>
    </citation>
    <scope>NUCLEOTIDE SEQUENCE</scope>
    <source>
        <strain evidence="11">R3-111a-1</strain>
    </source>
</reference>
<dbReference type="Gene3D" id="3.40.50.2000">
    <property type="entry name" value="Glycogen Phosphorylase B"/>
    <property type="match status" value="1"/>
</dbReference>
<dbReference type="GO" id="GO:0004577">
    <property type="term" value="F:N-acetylglucosaminyldiphosphodolichol N-acetylglucosaminyltransferase activity"/>
    <property type="evidence" value="ECO:0007669"/>
    <property type="project" value="UniProtKB-EC"/>
</dbReference>
<reference evidence="10" key="3">
    <citation type="submission" date="2010-09" db="EMBL/GenBank/DDBJ databases">
        <title>Annotation of Gaeumannomyces graminis var. tritici R3-111a-1.</title>
        <authorList>
            <consortium name="The Broad Institute Genome Sequencing Platform"/>
            <person name="Ma L.-J."/>
            <person name="Dead R."/>
            <person name="Young S.K."/>
            <person name="Zeng Q."/>
            <person name="Gargeya S."/>
            <person name="Fitzgerald M."/>
            <person name="Haas B."/>
            <person name="Abouelleil A."/>
            <person name="Alvarado L."/>
            <person name="Arachchi H.M."/>
            <person name="Berlin A."/>
            <person name="Brown A."/>
            <person name="Chapman S.B."/>
            <person name="Chen Z."/>
            <person name="Dunbar C."/>
            <person name="Freedman E."/>
            <person name="Gearin G."/>
            <person name="Gellesch M."/>
            <person name="Goldberg J."/>
            <person name="Griggs A."/>
            <person name="Gujja S."/>
            <person name="Heiman D."/>
            <person name="Howarth C."/>
            <person name="Larson L."/>
            <person name="Lui A."/>
            <person name="MacDonald P.J.P."/>
            <person name="Mehta T."/>
            <person name="Montmayeur A."/>
            <person name="Murphy C."/>
            <person name="Neiman D."/>
            <person name="Pearson M."/>
            <person name="Priest M."/>
            <person name="Roberts A."/>
            <person name="Saif S."/>
            <person name="Shea T."/>
            <person name="Shenoy N."/>
            <person name="Sisk P."/>
            <person name="Stolte C."/>
            <person name="Sykes S."/>
            <person name="Yandava C."/>
            <person name="Wortman J."/>
            <person name="Nusbaum C."/>
            <person name="Birren B."/>
        </authorList>
    </citation>
    <scope>NUCLEOTIDE SEQUENCE</scope>
    <source>
        <strain evidence="10">R3-111a-1</strain>
    </source>
</reference>
<dbReference type="VEuPathDB" id="FungiDB:GGTG_00294"/>
<evidence type="ECO:0000313" key="11">
    <source>
        <dbReference type="EnsemblFungi" id="EJT80292"/>
    </source>
</evidence>
<feature type="domain" description="Glycosyl transferase family 28 C-terminal" evidence="9">
    <location>
        <begin position="177"/>
        <end position="322"/>
    </location>
</feature>
<proteinExistence type="inferred from homology"/>
<evidence type="ECO:0000313" key="12">
    <source>
        <dbReference type="Proteomes" id="UP000006039"/>
    </source>
</evidence>
<keyword evidence="7" id="KW-0808">Transferase</keyword>